<dbReference type="InterPro" id="IPR001296">
    <property type="entry name" value="Glyco_trans_1"/>
</dbReference>
<dbReference type="PANTHER" id="PTHR46401:SF2">
    <property type="entry name" value="GLYCOSYLTRANSFERASE WBBK-RELATED"/>
    <property type="match status" value="1"/>
</dbReference>
<sequence length="331" mass="37719">MNISYFYRSPKAGYSIGKVFRTLVTEVSNRNNVNEYVVPARRADVLSLIRNIIFVFKNRNRKGINHITGDIHYCMLGLIGCRTVLTVHDLSMLDCETNIFKKKLIKLLWFTIPFFLAEKVVCISHHTYNQVVKLVDSNKVRMIHNPVDPSFKYSPKSFNISCPAILQVGTGWNKNLDNIIEVIRDFNCTLIIIGSVALEQELRMKDYGISYLIKEGLSDIELISEYQACDIVSFCSIYEGFGMPIIEGNAIGRCVLTSDIEPMPEVAGDAACFVDPRDKESILKGLIKITSDHKYRFDLIEAGKSNAERFNINRIAHLYELVYMELSHNLN</sequence>
<feature type="domain" description="Glycosyltransferase subfamily 4-like N-terminal" evidence="3">
    <location>
        <begin position="66"/>
        <end position="150"/>
    </location>
</feature>
<dbReference type="KEGG" id="pej:FYC62_11600"/>
<dbReference type="GO" id="GO:0009103">
    <property type="term" value="P:lipopolysaccharide biosynthetic process"/>
    <property type="evidence" value="ECO:0007669"/>
    <property type="project" value="TreeGrafter"/>
</dbReference>
<dbReference type="RefSeq" id="WP_149075026.1">
    <property type="nucleotide sequence ID" value="NZ_CP043329.1"/>
</dbReference>
<protein>
    <submittedName>
        <fullName evidence="4">Glycosyltransferase family 4 protein</fullName>
    </submittedName>
</protein>
<dbReference type="SUPFAM" id="SSF53756">
    <property type="entry name" value="UDP-Glycosyltransferase/glycogen phosphorylase"/>
    <property type="match status" value="1"/>
</dbReference>
<dbReference type="PANTHER" id="PTHR46401">
    <property type="entry name" value="GLYCOSYLTRANSFERASE WBBK-RELATED"/>
    <property type="match status" value="1"/>
</dbReference>
<organism evidence="4 5">
    <name type="scientific">Pedobacter aquae</name>
    <dbReference type="NCBI Taxonomy" id="2605747"/>
    <lineage>
        <taxon>Bacteria</taxon>
        <taxon>Pseudomonadati</taxon>
        <taxon>Bacteroidota</taxon>
        <taxon>Sphingobacteriia</taxon>
        <taxon>Sphingobacteriales</taxon>
        <taxon>Sphingobacteriaceae</taxon>
        <taxon>Pedobacter</taxon>
    </lineage>
</organism>
<dbReference type="GO" id="GO:0016757">
    <property type="term" value="F:glycosyltransferase activity"/>
    <property type="evidence" value="ECO:0007669"/>
    <property type="project" value="InterPro"/>
</dbReference>
<dbReference type="Gene3D" id="3.40.50.2000">
    <property type="entry name" value="Glycogen Phosphorylase B"/>
    <property type="match status" value="2"/>
</dbReference>
<dbReference type="AlphaFoldDB" id="A0A5C0VJE7"/>
<dbReference type="Pfam" id="PF13439">
    <property type="entry name" value="Glyco_transf_4"/>
    <property type="match status" value="1"/>
</dbReference>
<dbReference type="InterPro" id="IPR028098">
    <property type="entry name" value="Glyco_trans_4-like_N"/>
</dbReference>
<reference evidence="4 5" key="1">
    <citation type="submission" date="2019-08" db="EMBL/GenBank/DDBJ databases">
        <title>Pedobacter sp. nov., isolated from Han river, South Korea.</title>
        <authorList>
            <person name="Lee D.-H."/>
            <person name="Kim Y.-S."/>
            <person name="Hwang E.-M."/>
            <person name="Le Tran T.C."/>
            <person name="Cha C.-J."/>
        </authorList>
    </citation>
    <scope>NUCLEOTIDE SEQUENCE [LARGE SCALE GENOMIC DNA]</scope>
    <source>
        <strain evidence="4 5">CJ43</strain>
    </source>
</reference>
<evidence type="ECO:0000259" key="2">
    <source>
        <dbReference type="Pfam" id="PF00534"/>
    </source>
</evidence>
<proteinExistence type="predicted"/>
<keyword evidence="1 4" id="KW-0808">Transferase</keyword>
<evidence type="ECO:0000259" key="3">
    <source>
        <dbReference type="Pfam" id="PF13439"/>
    </source>
</evidence>
<gene>
    <name evidence="4" type="ORF">FYC62_11600</name>
</gene>
<name>A0A5C0VJE7_9SPHI</name>
<evidence type="ECO:0000313" key="5">
    <source>
        <dbReference type="Proteomes" id="UP000323653"/>
    </source>
</evidence>
<keyword evidence="5" id="KW-1185">Reference proteome</keyword>
<dbReference type="Pfam" id="PF00534">
    <property type="entry name" value="Glycos_transf_1"/>
    <property type="match status" value="1"/>
</dbReference>
<accession>A0A5C0VJE7</accession>
<feature type="domain" description="Glycosyl transferase family 1" evidence="2">
    <location>
        <begin position="172"/>
        <end position="304"/>
    </location>
</feature>
<evidence type="ECO:0000313" key="4">
    <source>
        <dbReference type="EMBL" id="QEK52207.1"/>
    </source>
</evidence>
<evidence type="ECO:0000256" key="1">
    <source>
        <dbReference type="ARBA" id="ARBA00022679"/>
    </source>
</evidence>
<dbReference type="EMBL" id="CP043329">
    <property type="protein sequence ID" value="QEK52207.1"/>
    <property type="molecule type" value="Genomic_DNA"/>
</dbReference>
<dbReference type="Proteomes" id="UP000323653">
    <property type="component" value="Chromosome"/>
</dbReference>